<dbReference type="PANTHER" id="PTHR33619">
    <property type="entry name" value="POLYSACCHARIDE EXPORT PROTEIN GFCE-RELATED"/>
    <property type="match status" value="1"/>
</dbReference>
<evidence type="ECO:0000259" key="3">
    <source>
        <dbReference type="Pfam" id="PF10531"/>
    </source>
</evidence>
<dbReference type="PANTHER" id="PTHR33619:SF3">
    <property type="entry name" value="POLYSACCHARIDE EXPORT PROTEIN GFCE-RELATED"/>
    <property type="match status" value="1"/>
</dbReference>
<feature type="domain" description="Polysaccharide export protein N-terminal" evidence="2">
    <location>
        <begin position="73"/>
        <end position="147"/>
    </location>
</feature>
<dbReference type="Pfam" id="PF02563">
    <property type="entry name" value="Poly_export"/>
    <property type="match status" value="1"/>
</dbReference>
<dbReference type="Pfam" id="PF10531">
    <property type="entry name" value="SLBB"/>
    <property type="match status" value="1"/>
</dbReference>
<dbReference type="AlphaFoldDB" id="A0A5D9C7A4"/>
<dbReference type="Proteomes" id="UP000322077">
    <property type="component" value="Unassembled WGS sequence"/>
</dbReference>
<dbReference type="InterPro" id="IPR003715">
    <property type="entry name" value="Poly_export_N"/>
</dbReference>
<dbReference type="Gene3D" id="3.10.560.10">
    <property type="entry name" value="Outer membrane lipoprotein wza domain like"/>
    <property type="match status" value="1"/>
</dbReference>
<name>A0A5D9C7A4_9SPHN</name>
<dbReference type="Gene3D" id="3.30.1950.10">
    <property type="entry name" value="wza like domain"/>
    <property type="match status" value="1"/>
</dbReference>
<dbReference type="InterPro" id="IPR049712">
    <property type="entry name" value="Poly_export"/>
</dbReference>
<keyword evidence="1" id="KW-0732">Signal</keyword>
<feature type="domain" description="Soluble ligand binding" evidence="3">
    <location>
        <begin position="153"/>
        <end position="197"/>
    </location>
</feature>
<proteinExistence type="predicted"/>
<dbReference type="EMBL" id="VTOU01000002">
    <property type="protein sequence ID" value="TZG27569.1"/>
    <property type="molecule type" value="Genomic_DNA"/>
</dbReference>
<evidence type="ECO:0000256" key="1">
    <source>
        <dbReference type="ARBA" id="ARBA00022729"/>
    </source>
</evidence>
<evidence type="ECO:0000313" key="5">
    <source>
        <dbReference type="Proteomes" id="UP000322077"/>
    </source>
</evidence>
<dbReference type="GO" id="GO:0015159">
    <property type="term" value="F:polysaccharide transmembrane transporter activity"/>
    <property type="evidence" value="ECO:0007669"/>
    <property type="project" value="InterPro"/>
</dbReference>
<reference evidence="4 5" key="1">
    <citation type="submission" date="2019-08" db="EMBL/GenBank/DDBJ databases">
        <authorList>
            <person name="Wang G."/>
            <person name="Xu Z."/>
        </authorList>
    </citation>
    <scope>NUCLEOTIDE SEQUENCE [LARGE SCALE GENOMIC DNA]</scope>
    <source>
        <strain evidence="4 5">ZX</strain>
    </source>
</reference>
<accession>A0A5D9C7A4</accession>
<keyword evidence="5" id="KW-1185">Reference proteome</keyword>
<protein>
    <submittedName>
        <fullName evidence="4">Polysaccharide export protein</fullName>
    </submittedName>
</protein>
<evidence type="ECO:0000259" key="2">
    <source>
        <dbReference type="Pfam" id="PF02563"/>
    </source>
</evidence>
<evidence type="ECO:0000313" key="4">
    <source>
        <dbReference type="EMBL" id="TZG27569.1"/>
    </source>
</evidence>
<organism evidence="4 5">
    <name type="scientific">Sphingomonas montanisoli</name>
    <dbReference type="NCBI Taxonomy" id="2606412"/>
    <lineage>
        <taxon>Bacteria</taxon>
        <taxon>Pseudomonadati</taxon>
        <taxon>Pseudomonadota</taxon>
        <taxon>Alphaproteobacteria</taxon>
        <taxon>Sphingomonadales</taxon>
        <taxon>Sphingomonadaceae</taxon>
        <taxon>Sphingomonas</taxon>
    </lineage>
</organism>
<sequence>MRNGTWRALCTIRRIAIFPRWGLTVRTRVLMWLGLLLASMTIQPAMAQDVTAPAGSAPLAAAQAAASGPVRGTEGYRLGAGDKVKIAIYNEDMLSGQYEISGAGMMSLPLIGEVPVAGRSVPEVITYLTKTLKDGGYMLNPSVSMEVLNYRPFYVLGEIKDPGKYAYVSDMNVLNAVALAGGYTYRAKKDKVLIIRASDPEKKEQVAKPGDQVMPGDIIRIPERFF</sequence>
<dbReference type="InterPro" id="IPR019554">
    <property type="entry name" value="Soluble_ligand-bd"/>
</dbReference>
<gene>
    <name evidence="4" type="ORF">FYJ91_08255</name>
</gene>
<comment type="caution">
    <text evidence="4">The sequence shown here is derived from an EMBL/GenBank/DDBJ whole genome shotgun (WGS) entry which is preliminary data.</text>
</comment>